<feature type="compositionally biased region" description="Polar residues" evidence="1">
    <location>
        <begin position="130"/>
        <end position="152"/>
    </location>
</feature>
<accession>A0A563VQQ8</accession>
<evidence type="ECO:0000256" key="1">
    <source>
        <dbReference type="SAM" id="MobiDB-lite"/>
    </source>
</evidence>
<reference evidence="2 3" key="1">
    <citation type="submission" date="2019-01" db="EMBL/GenBank/DDBJ databases">
        <authorList>
            <person name="Brito A."/>
        </authorList>
    </citation>
    <scope>NUCLEOTIDE SEQUENCE [LARGE SCALE GENOMIC DNA]</scope>
    <source>
        <strain evidence="2">1</strain>
    </source>
</reference>
<evidence type="ECO:0000313" key="2">
    <source>
        <dbReference type="EMBL" id="VEP13734.1"/>
    </source>
</evidence>
<feature type="region of interest" description="Disordered" evidence="1">
    <location>
        <begin position="240"/>
        <end position="260"/>
    </location>
</feature>
<sequence length="278" mass="30664">MLLLDNRYEKKFLILISILGLSASSCSYFESFSEKRKELEETSKPTIKIKAKAEGQEEAKEAEEKDPLAKAVEEAEGVKREQDVVGLIASTKPEIRVRGSVRGRQDPFSTVAVKPNIEIEEEVTAEDNSRASQNQGRSSNNRPENITSTPTIETLEAPEDTVSPTELAEKVLITGLVELGDRIKLIVQAPGEATSRYVDIGQYIANGRVLIKRIESNFPVPTVILEQDGIEVSRLVGQPVEEEDEEQAMLPPPPPSTATSVSWLSNYLAEKSDNSITR</sequence>
<dbReference type="Proteomes" id="UP000320055">
    <property type="component" value="Unassembled WGS sequence"/>
</dbReference>
<gene>
    <name evidence="2" type="ORF">H1P_2150002</name>
</gene>
<name>A0A563VQQ8_9CYAN</name>
<proteinExistence type="predicted"/>
<protein>
    <submittedName>
        <fullName evidence="2">Uncharacterized protein</fullName>
    </submittedName>
</protein>
<dbReference type="EMBL" id="CAACVJ010000130">
    <property type="protein sequence ID" value="VEP13734.1"/>
    <property type="molecule type" value="Genomic_DNA"/>
</dbReference>
<evidence type="ECO:0000313" key="3">
    <source>
        <dbReference type="Proteomes" id="UP000320055"/>
    </source>
</evidence>
<dbReference type="PROSITE" id="PS51257">
    <property type="entry name" value="PROKAR_LIPOPROTEIN"/>
    <property type="match status" value="1"/>
</dbReference>
<keyword evidence="3" id="KW-1185">Reference proteome</keyword>
<feature type="region of interest" description="Disordered" evidence="1">
    <location>
        <begin position="52"/>
        <end position="75"/>
    </location>
</feature>
<organism evidence="2 3">
    <name type="scientific">Hyella patelloides LEGE 07179</name>
    <dbReference type="NCBI Taxonomy" id="945734"/>
    <lineage>
        <taxon>Bacteria</taxon>
        <taxon>Bacillati</taxon>
        <taxon>Cyanobacteriota</taxon>
        <taxon>Cyanophyceae</taxon>
        <taxon>Pleurocapsales</taxon>
        <taxon>Hyellaceae</taxon>
        <taxon>Hyella</taxon>
    </lineage>
</organism>
<feature type="region of interest" description="Disordered" evidence="1">
    <location>
        <begin position="119"/>
        <end position="163"/>
    </location>
</feature>
<dbReference type="AlphaFoldDB" id="A0A563VQQ8"/>